<reference evidence="2 3" key="1">
    <citation type="submission" date="2017-06" db="EMBL/GenBank/DDBJ databases">
        <title>Herbaspirillum phytohormonus sp. nov., isolated from the root nodule of Robinia pseudoacacia in lead-zinc mine.</title>
        <authorList>
            <person name="Fan M."/>
            <person name="Lin Y."/>
        </authorList>
    </citation>
    <scope>NUCLEOTIDE SEQUENCE [LARGE SCALE GENOMIC DNA]</scope>
    <source>
        <strain evidence="2 3">HZ10</strain>
    </source>
</reference>
<proteinExistence type="predicted"/>
<name>A0A246WN30_9BURK</name>
<gene>
    <name evidence="2" type="ORF">CEJ42_16930</name>
</gene>
<dbReference type="Proteomes" id="UP000197596">
    <property type="component" value="Unassembled WGS sequence"/>
</dbReference>
<dbReference type="Gene3D" id="3.40.50.1460">
    <property type="match status" value="1"/>
</dbReference>
<accession>A0A246WN30</accession>
<evidence type="ECO:0000259" key="1">
    <source>
        <dbReference type="Pfam" id="PF00656"/>
    </source>
</evidence>
<protein>
    <recommendedName>
        <fullName evidence="1">Peptidase C14 caspase domain-containing protein</fullName>
    </recommendedName>
</protein>
<dbReference type="SUPFAM" id="SSF52129">
    <property type="entry name" value="Caspase-like"/>
    <property type="match status" value="1"/>
</dbReference>
<evidence type="ECO:0000313" key="2">
    <source>
        <dbReference type="EMBL" id="OWY27772.1"/>
    </source>
</evidence>
<dbReference type="InterPro" id="IPR011600">
    <property type="entry name" value="Pept_C14_caspase"/>
</dbReference>
<feature type="domain" description="Peptidase C14 caspase" evidence="1">
    <location>
        <begin position="50"/>
        <end position="198"/>
    </location>
</feature>
<dbReference type="RefSeq" id="WP_088751916.1">
    <property type="nucleotide sequence ID" value="NZ_NJGU01000009.1"/>
</dbReference>
<sequence>MTVKIFAVAVETYQISKVSKVVYAENDATMFVKAWTEIAPATESKTLLSAKATKTTILSTFKSFLANVEIDDTVVFFYAGHGHRVGDTNYITAHDLQLGDIVATSIALEQILDMLRNCKSRKILLFLDSCHSGMPTSDGMRSITSEFTAEELKEFCKDSKFHVGFASCAVDEYSWPSIALQHGIWTYHVIQAISGKAPEALEKGRFVTGASLRDYLALEVPRELRRIRTGNEVQTPCEFGNASKTFIIADLEALLTKARSLNQELSAGFLRASFRGIASGSIARLSGFKKRNHRVPDRHSDAADGFIRSIGETEVADLANSIHDELKEAFKYKRKDLVLDLDVGSAAITTPQFNVTIDIAQDPDDHGDYVQTVSVSSFRDAGIVFDQRFQNIFSAHCDTLLVEFDRKISIAERIDQIEEDEMLAEHLSYDADLSSLTLELTDHRIRLRMTASAVEVTVPRAHDIGLLLNNYKKATEILTDAGIRLLNQG</sequence>
<dbReference type="Pfam" id="PF00656">
    <property type="entry name" value="Peptidase_C14"/>
    <property type="match status" value="1"/>
</dbReference>
<evidence type="ECO:0000313" key="3">
    <source>
        <dbReference type="Proteomes" id="UP000197596"/>
    </source>
</evidence>
<dbReference type="InterPro" id="IPR029030">
    <property type="entry name" value="Caspase-like_dom_sf"/>
</dbReference>
<organism evidence="2 3">
    <name type="scientific">Herbaspirillum robiniae</name>
    <dbReference type="NCBI Taxonomy" id="2014887"/>
    <lineage>
        <taxon>Bacteria</taxon>
        <taxon>Pseudomonadati</taxon>
        <taxon>Pseudomonadota</taxon>
        <taxon>Betaproteobacteria</taxon>
        <taxon>Burkholderiales</taxon>
        <taxon>Oxalobacteraceae</taxon>
        <taxon>Herbaspirillum</taxon>
    </lineage>
</organism>
<dbReference type="AlphaFoldDB" id="A0A246WN30"/>
<dbReference type="GO" id="GO:0006508">
    <property type="term" value="P:proteolysis"/>
    <property type="evidence" value="ECO:0007669"/>
    <property type="project" value="InterPro"/>
</dbReference>
<comment type="caution">
    <text evidence="2">The sequence shown here is derived from an EMBL/GenBank/DDBJ whole genome shotgun (WGS) entry which is preliminary data.</text>
</comment>
<dbReference type="GO" id="GO:0004197">
    <property type="term" value="F:cysteine-type endopeptidase activity"/>
    <property type="evidence" value="ECO:0007669"/>
    <property type="project" value="InterPro"/>
</dbReference>
<dbReference type="EMBL" id="NJGU01000009">
    <property type="protein sequence ID" value="OWY27772.1"/>
    <property type="molecule type" value="Genomic_DNA"/>
</dbReference>